<evidence type="ECO:0000256" key="8">
    <source>
        <dbReference type="SAM" id="Phobius"/>
    </source>
</evidence>
<dbReference type="AlphaFoldDB" id="A0A381R0Y2"/>
<dbReference type="GO" id="GO:0005886">
    <property type="term" value="C:plasma membrane"/>
    <property type="evidence" value="ECO:0007669"/>
    <property type="project" value="UniProtKB-SubCell"/>
</dbReference>
<evidence type="ECO:0000256" key="3">
    <source>
        <dbReference type="ARBA" id="ARBA00022475"/>
    </source>
</evidence>
<evidence type="ECO:0000256" key="1">
    <source>
        <dbReference type="ARBA" id="ARBA00004651"/>
    </source>
</evidence>
<keyword evidence="6 8" id="KW-1133">Transmembrane helix</keyword>
<reference evidence="9" key="1">
    <citation type="submission" date="2018-05" db="EMBL/GenBank/DDBJ databases">
        <authorList>
            <person name="Lanie J.A."/>
            <person name="Ng W.-L."/>
            <person name="Kazmierczak K.M."/>
            <person name="Andrzejewski T.M."/>
            <person name="Davidsen T.M."/>
            <person name="Wayne K.J."/>
            <person name="Tettelin H."/>
            <person name="Glass J.I."/>
            <person name="Rusch D."/>
            <person name="Podicherti R."/>
            <person name="Tsui H.-C.T."/>
            <person name="Winkler M.E."/>
        </authorList>
    </citation>
    <scope>NUCLEOTIDE SEQUENCE</scope>
</reference>
<accession>A0A381R0Y2</accession>
<evidence type="ECO:0000256" key="7">
    <source>
        <dbReference type="ARBA" id="ARBA00023136"/>
    </source>
</evidence>
<keyword evidence="3" id="KW-1003">Cell membrane</keyword>
<dbReference type="InterPro" id="IPR036458">
    <property type="entry name" value="Na:dicarbo_symporter_sf"/>
</dbReference>
<keyword evidence="5" id="KW-0769">Symport</keyword>
<keyword evidence="7 8" id="KW-0472">Membrane</keyword>
<dbReference type="EMBL" id="UINC01001594">
    <property type="protein sequence ID" value="SUZ84529.1"/>
    <property type="molecule type" value="Genomic_DNA"/>
</dbReference>
<dbReference type="InterPro" id="IPR050746">
    <property type="entry name" value="DAACS"/>
</dbReference>
<proteinExistence type="predicted"/>
<evidence type="ECO:0000256" key="5">
    <source>
        <dbReference type="ARBA" id="ARBA00022847"/>
    </source>
</evidence>
<feature type="transmembrane region" description="Helical" evidence="8">
    <location>
        <begin position="329"/>
        <end position="346"/>
    </location>
</feature>
<organism evidence="9">
    <name type="scientific">marine metagenome</name>
    <dbReference type="NCBI Taxonomy" id="408172"/>
    <lineage>
        <taxon>unclassified sequences</taxon>
        <taxon>metagenomes</taxon>
        <taxon>ecological metagenomes</taxon>
    </lineage>
</organism>
<sequence length="419" mass="44453">MNLTVRILIGMAAGVLVGLAIQGFTSDDHWIQMVLVQDVFDAGGKVFIASLRLMVVPLVLVSLVCGSSSLADGASMGRLGGKSIGLYLFTTAVAISLALGLALFISPGEGGSASQAVEYTPRPSPGMKETFLNIFPTNPIQAMADGKMLQIIVFALLLGTALGRSGDAGQRIRSLFEDLNGVLMRLIVMLISLAPFGVFFLMAKLFSEVGWRDIIELGKYFATVILALVIHASFVYPALLLWLAKTNPLKFYRKMREPMLFAFSTSSSGATLPVTLRTVEKKLGVDNSIASFSVPLGATINMDGTAIMQGVATVFIAQYFHVDLVFTDYLMVILTATMASVGTAAVPGVGLIMLTMVLTQVGLPVEGIALIIGVDRLLDMTRTAVNVAGDAMVATAVAHSEKKLDRSVLDDPDAGRANP</sequence>
<feature type="transmembrane region" description="Helical" evidence="8">
    <location>
        <begin position="86"/>
        <end position="105"/>
    </location>
</feature>
<keyword evidence="4 8" id="KW-0812">Transmembrane</keyword>
<feature type="transmembrane region" description="Helical" evidence="8">
    <location>
        <begin position="219"/>
        <end position="243"/>
    </location>
</feature>
<evidence type="ECO:0000313" key="9">
    <source>
        <dbReference type="EMBL" id="SUZ84529.1"/>
    </source>
</evidence>
<feature type="transmembrane region" description="Helical" evidence="8">
    <location>
        <begin position="148"/>
        <end position="165"/>
    </location>
</feature>
<feature type="transmembrane region" description="Helical" evidence="8">
    <location>
        <begin position="352"/>
        <end position="374"/>
    </location>
</feature>
<dbReference type="InterPro" id="IPR001991">
    <property type="entry name" value="Na-dicarboxylate_symporter"/>
</dbReference>
<comment type="subcellular location">
    <subcellularLocation>
        <location evidence="1">Cell membrane</location>
        <topology evidence="1">Multi-pass membrane protein</topology>
    </subcellularLocation>
</comment>
<dbReference type="PANTHER" id="PTHR11958">
    <property type="entry name" value="SODIUM/DICARBOXYLATE SYMPORTER-RELATED"/>
    <property type="match status" value="1"/>
</dbReference>
<feature type="transmembrane region" description="Helical" evidence="8">
    <location>
        <begin position="186"/>
        <end position="207"/>
    </location>
</feature>
<gene>
    <name evidence="9" type="ORF">METZ01_LOCUS37383</name>
</gene>
<dbReference type="Pfam" id="PF00375">
    <property type="entry name" value="SDF"/>
    <property type="match status" value="1"/>
</dbReference>
<evidence type="ECO:0008006" key="10">
    <source>
        <dbReference type="Google" id="ProtNLM"/>
    </source>
</evidence>
<protein>
    <recommendedName>
        <fullName evidence="10">Amino acid transporter</fullName>
    </recommendedName>
</protein>
<keyword evidence="2" id="KW-0813">Transport</keyword>
<evidence type="ECO:0000256" key="2">
    <source>
        <dbReference type="ARBA" id="ARBA00022448"/>
    </source>
</evidence>
<dbReference type="Gene3D" id="1.10.3860.10">
    <property type="entry name" value="Sodium:dicarboxylate symporter"/>
    <property type="match status" value="1"/>
</dbReference>
<evidence type="ECO:0000256" key="6">
    <source>
        <dbReference type="ARBA" id="ARBA00022989"/>
    </source>
</evidence>
<evidence type="ECO:0000256" key="4">
    <source>
        <dbReference type="ARBA" id="ARBA00022692"/>
    </source>
</evidence>
<dbReference type="FunFam" id="1.10.3860.10:FF:000001">
    <property type="entry name" value="C4-dicarboxylate transport protein"/>
    <property type="match status" value="1"/>
</dbReference>
<name>A0A381R0Y2_9ZZZZ</name>
<dbReference type="SUPFAM" id="SSF118215">
    <property type="entry name" value="Proton glutamate symport protein"/>
    <property type="match status" value="1"/>
</dbReference>
<dbReference type="GO" id="GO:0005313">
    <property type="term" value="F:L-glutamate transmembrane transporter activity"/>
    <property type="evidence" value="ECO:0007669"/>
    <property type="project" value="TreeGrafter"/>
</dbReference>
<dbReference type="PANTHER" id="PTHR11958:SF63">
    <property type="entry name" value="AMINO ACID TRANSPORTER"/>
    <property type="match status" value="1"/>
</dbReference>
<feature type="transmembrane region" description="Helical" evidence="8">
    <location>
        <begin position="46"/>
        <end position="65"/>
    </location>
</feature>
<dbReference type="PRINTS" id="PR00173">
    <property type="entry name" value="EDTRNSPORT"/>
</dbReference>
<feature type="transmembrane region" description="Helical" evidence="8">
    <location>
        <begin position="7"/>
        <end position="26"/>
    </location>
</feature>
<dbReference type="GO" id="GO:0015501">
    <property type="term" value="F:glutamate:sodium symporter activity"/>
    <property type="evidence" value="ECO:0007669"/>
    <property type="project" value="TreeGrafter"/>
</dbReference>
<dbReference type="GO" id="GO:0015175">
    <property type="term" value="F:neutral L-amino acid transmembrane transporter activity"/>
    <property type="evidence" value="ECO:0007669"/>
    <property type="project" value="TreeGrafter"/>
</dbReference>